<dbReference type="EMBL" id="JAWWNJ010000147">
    <property type="protein sequence ID" value="KAK6983824.1"/>
    <property type="molecule type" value="Genomic_DNA"/>
</dbReference>
<reference evidence="1 2" key="1">
    <citation type="journal article" date="2024" name="J Genomics">
        <title>Draft genome sequencing and assembly of Favolaschia claudopus CIRM-BRFM 2984 isolated from oak limbs.</title>
        <authorList>
            <person name="Navarro D."/>
            <person name="Drula E."/>
            <person name="Chaduli D."/>
            <person name="Cazenave R."/>
            <person name="Ahrendt S."/>
            <person name="Wang J."/>
            <person name="Lipzen A."/>
            <person name="Daum C."/>
            <person name="Barry K."/>
            <person name="Grigoriev I.V."/>
            <person name="Favel A."/>
            <person name="Rosso M.N."/>
            <person name="Martin F."/>
        </authorList>
    </citation>
    <scope>NUCLEOTIDE SEQUENCE [LARGE SCALE GENOMIC DNA]</scope>
    <source>
        <strain evidence="1 2">CIRM-BRFM 2984</strain>
    </source>
</reference>
<gene>
    <name evidence="1" type="ORF">R3P38DRAFT_3459345</name>
</gene>
<keyword evidence="2" id="KW-1185">Reference proteome</keyword>
<dbReference type="Proteomes" id="UP001362999">
    <property type="component" value="Unassembled WGS sequence"/>
</dbReference>
<accession>A0AAV9ZIV7</accession>
<dbReference type="AlphaFoldDB" id="A0AAV9ZIV7"/>
<protein>
    <submittedName>
        <fullName evidence="1">Uncharacterized protein</fullName>
    </submittedName>
</protein>
<name>A0AAV9ZIV7_9AGAR</name>
<proteinExistence type="predicted"/>
<comment type="caution">
    <text evidence="1">The sequence shown here is derived from an EMBL/GenBank/DDBJ whole genome shotgun (WGS) entry which is preliminary data.</text>
</comment>
<organism evidence="1 2">
    <name type="scientific">Favolaschia claudopus</name>
    <dbReference type="NCBI Taxonomy" id="2862362"/>
    <lineage>
        <taxon>Eukaryota</taxon>
        <taxon>Fungi</taxon>
        <taxon>Dikarya</taxon>
        <taxon>Basidiomycota</taxon>
        <taxon>Agaricomycotina</taxon>
        <taxon>Agaricomycetes</taxon>
        <taxon>Agaricomycetidae</taxon>
        <taxon>Agaricales</taxon>
        <taxon>Marasmiineae</taxon>
        <taxon>Mycenaceae</taxon>
        <taxon>Favolaschia</taxon>
    </lineage>
</organism>
<evidence type="ECO:0000313" key="1">
    <source>
        <dbReference type="EMBL" id="KAK6983824.1"/>
    </source>
</evidence>
<sequence>MPQMNAFVVLSTPAKSVALSLARRQYEWRMIKLLVACSCWVEALPTSVLRAACDSLDTIVTRRRPRLVSPPAFGARRQHQYMCDTAPTYPRTVFPLRDKFAASKRRPHPAYTSARTWREWRRTGARLPSSVSRSTRLQTYSRCRAGAREMSSLPWVIARSQGEEKQNFECVVDGVATPASSCCLPLNIDLLLSTDPEMRSGVKGMCPLLGSCPVIHPVLSMREEGRAGIDDLVRHPRLRPTDSDSSSRMSTALDVRCQHRHALIRGSRASREHASRLCVPLLLIWLLYGKGTGADEACSSYLYLDTADSHSLHQKSSAASEDHVSELPISIVFPPPCLAPRDTDEAPLALSLRPSLRGFENRQVEWIDTSPVLVEGRKGGVDMETVETLGGIRSMEVEVKVSAGRFSLLPKSHLTGADVLQVDESTARGRVWEGAEDSEWVGYRRDTLRGGTRVQPRIGCRLTQDAAALSFAQPASSFPQAQSRLVPPFAFLRPPAVAPTWCTGSGRERVISHVVVVNVDRAALESRRGGVCL</sequence>
<evidence type="ECO:0000313" key="2">
    <source>
        <dbReference type="Proteomes" id="UP001362999"/>
    </source>
</evidence>